<keyword evidence="2" id="KW-0645">Protease</keyword>
<evidence type="ECO:0000256" key="8">
    <source>
        <dbReference type="ARBA" id="ARBA00023157"/>
    </source>
</evidence>
<feature type="compositionally biased region" description="Basic and acidic residues" evidence="9">
    <location>
        <begin position="274"/>
        <end position="286"/>
    </location>
</feature>
<accession>A0ABW3BLY3</accession>
<keyword evidence="6" id="KW-0862">Zinc</keyword>
<organism evidence="11 12">
    <name type="scientific">Streptomonospora algeriensis</name>
    <dbReference type="NCBI Taxonomy" id="995084"/>
    <lineage>
        <taxon>Bacteria</taxon>
        <taxon>Bacillati</taxon>
        <taxon>Actinomycetota</taxon>
        <taxon>Actinomycetes</taxon>
        <taxon>Streptosporangiales</taxon>
        <taxon>Nocardiopsidaceae</taxon>
        <taxon>Streptomonospora</taxon>
    </lineage>
</organism>
<evidence type="ECO:0000256" key="1">
    <source>
        <dbReference type="ARBA" id="ARBA00008721"/>
    </source>
</evidence>
<dbReference type="Gene3D" id="3.40.390.10">
    <property type="entry name" value="Collagenase (Catalytic Domain)"/>
    <property type="match status" value="1"/>
</dbReference>
<name>A0ABW3BLY3_9ACTN</name>
<protein>
    <submittedName>
        <fullName evidence="11">Zinc metalloprotease</fullName>
    </submittedName>
</protein>
<keyword evidence="12" id="KW-1185">Reference proteome</keyword>
<dbReference type="Proteomes" id="UP001596956">
    <property type="component" value="Unassembled WGS sequence"/>
</dbReference>
<feature type="region of interest" description="Disordered" evidence="9">
    <location>
        <begin position="263"/>
        <end position="286"/>
    </location>
</feature>
<evidence type="ECO:0000259" key="10">
    <source>
        <dbReference type="Pfam" id="PF05572"/>
    </source>
</evidence>
<dbReference type="SUPFAM" id="SSF55486">
    <property type="entry name" value="Metalloproteases ('zincins'), catalytic domain"/>
    <property type="match status" value="1"/>
</dbReference>
<sequence length="286" mass="30912">ARAADCPTGGSAEFRRDENGHLTAEQAAAYDRELRAALRARQGTHTDHPQQAVTVPVAVHIVHAEDGTGDLGDSTVHEQIEVLDTAFSGGYSGADTGFGFRLADLTRTADDAWFEDFGAHEDEIKSSLHQGGAGTLNLYIARLGGGVLGRATFPQEHSADPDNDGVAVDLRTVPGGGLEGFDLGYTAVHETGHWLGLFHTFQNGCTGPGDYVGDTPYEAEQSSGCPEGRDTCPEREGEDPVHNFMDYSDDPCLNRFTQGQAQRMSEHWTAFRASDQRPEEEPRPRL</sequence>
<evidence type="ECO:0000313" key="12">
    <source>
        <dbReference type="Proteomes" id="UP001596956"/>
    </source>
</evidence>
<keyword evidence="4" id="KW-0732">Signal</keyword>
<dbReference type="Pfam" id="PF05572">
    <property type="entry name" value="Peptidase_M43"/>
    <property type="match status" value="1"/>
</dbReference>
<evidence type="ECO:0000313" key="11">
    <source>
        <dbReference type="EMBL" id="MFD0804009.1"/>
    </source>
</evidence>
<evidence type="ECO:0000256" key="4">
    <source>
        <dbReference type="ARBA" id="ARBA00022729"/>
    </source>
</evidence>
<evidence type="ECO:0000256" key="6">
    <source>
        <dbReference type="ARBA" id="ARBA00022833"/>
    </source>
</evidence>
<dbReference type="GO" id="GO:0008237">
    <property type="term" value="F:metallopeptidase activity"/>
    <property type="evidence" value="ECO:0007669"/>
    <property type="project" value="UniProtKB-KW"/>
</dbReference>
<keyword evidence="8" id="KW-1015">Disulfide bond</keyword>
<evidence type="ECO:0000256" key="5">
    <source>
        <dbReference type="ARBA" id="ARBA00022801"/>
    </source>
</evidence>
<evidence type="ECO:0000256" key="9">
    <source>
        <dbReference type="SAM" id="MobiDB-lite"/>
    </source>
</evidence>
<dbReference type="InterPro" id="IPR024079">
    <property type="entry name" value="MetalloPept_cat_dom_sf"/>
</dbReference>
<evidence type="ECO:0000256" key="7">
    <source>
        <dbReference type="ARBA" id="ARBA00023049"/>
    </source>
</evidence>
<feature type="non-terminal residue" evidence="11">
    <location>
        <position position="1"/>
    </location>
</feature>
<feature type="domain" description="Peptidase M43 pregnancy-associated plasma-A" evidence="10">
    <location>
        <begin position="186"/>
        <end position="266"/>
    </location>
</feature>
<proteinExistence type="inferred from homology"/>
<comment type="caution">
    <text evidence="11">The sequence shown here is derived from an EMBL/GenBank/DDBJ whole genome shotgun (WGS) entry which is preliminary data.</text>
</comment>
<keyword evidence="7 11" id="KW-0482">Metalloprotease</keyword>
<evidence type="ECO:0000256" key="2">
    <source>
        <dbReference type="ARBA" id="ARBA00022670"/>
    </source>
</evidence>
<keyword evidence="5" id="KW-0378">Hydrolase</keyword>
<comment type="similarity">
    <text evidence="1">Belongs to the peptidase M43B family.</text>
</comment>
<gene>
    <name evidence="11" type="ORF">ACFQZU_22205</name>
</gene>
<dbReference type="EMBL" id="JBHTHR010001280">
    <property type="protein sequence ID" value="MFD0804009.1"/>
    <property type="molecule type" value="Genomic_DNA"/>
</dbReference>
<reference evidence="12" key="1">
    <citation type="journal article" date="2019" name="Int. J. Syst. Evol. Microbiol.">
        <title>The Global Catalogue of Microorganisms (GCM) 10K type strain sequencing project: providing services to taxonomists for standard genome sequencing and annotation.</title>
        <authorList>
            <consortium name="The Broad Institute Genomics Platform"/>
            <consortium name="The Broad Institute Genome Sequencing Center for Infectious Disease"/>
            <person name="Wu L."/>
            <person name="Ma J."/>
        </authorList>
    </citation>
    <scope>NUCLEOTIDE SEQUENCE [LARGE SCALE GENOMIC DNA]</scope>
    <source>
        <strain evidence="12">CCUG 63369</strain>
    </source>
</reference>
<dbReference type="PANTHER" id="PTHR47466">
    <property type="match status" value="1"/>
</dbReference>
<keyword evidence="3" id="KW-0479">Metal-binding</keyword>
<dbReference type="CDD" id="cd04275">
    <property type="entry name" value="ZnMc_pappalysin_like"/>
    <property type="match status" value="1"/>
</dbReference>
<dbReference type="PANTHER" id="PTHR47466:SF1">
    <property type="entry name" value="METALLOPROTEASE MEP1 (AFU_ORTHOLOGUE AFUA_1G07730)-RELATED"/>
    <property type="match status" value="1"/>
</dbReference>
<evidence type="ECO:0000256" key="3">
    <source>
        <dbReference type="ARBA" id="ARBA00022723"/>
    </source>
</evidence>
<dbReference type="InterPro" id="IPR008754">
    <property type="entry name" value="Peptidase_M43"/>
</dbReference>